<evidence type="ECO:0000256" key="3">
    <source>
        <dbReference type="SAM" id="MobiDB-lite"/>
    </source>
</evidence>
<sequence length="415" mass="46397">MAIYHLRATMISRSAGRSATAAAAYRVGERIEDHRTGLTFDYRARGGVDHVETLAPAHAPAWVQDRAALWNAVEAAETRKNSQVAREIRVALPAELNHGQRVELVREFCQREFVARGMVADIALHAPGREGDDRNHHAHILLTTREIGPEGFTTKNRDWNAVEMLEGWREAWARDSNRALERCGLDERIDHRTLEAQRIEAQERATAAHDRGDEAEALRQTVRAVELDRDPLPQLSAGAWQMKERGIEVAAVRVWREVKAQAAEVARVAEVLAGHVRDWIGRAVDRLGPLTQEGPAQGLAYAGAADRDAGRGDGRERGQDLAARLRAAWDARQSRPEVEAVAVPGQTPEPESARSLAERLREAAQGIDRGAMAERAAELQQSREAEERQRVQEAERLKEQEREVRHRDRGMDHGM</sequence>
<dbReference type="AlphaFoldDB" id="A0A4U1JSX6"/>
<feature type="domain" description="MobA/MobL protein" evidence="4">
    <location>
        <begin position="17"/>
        <end position="202"/>
    </location>
</feature>
<evidence type="ECO:0000313" key="6">
    <source>
        <dbReference type="Proteomes" id="UP000310597"/>
    </source>
</evidence>
<dbReference type="Gene3D" id="3.30.930.30">
    <property type="match status" value="1"/>
</dbReference>
<feature type="region of interest" description="Disordered" evidence="3">
    <location>
        <begin position="333"/>
        <end position="354"/>
    </location>
</feature>
<keyword evidence="2" id="KW-0184">Conjugation</keyword>
<protein>
    <submittedName>
        <fullName evidence="5">Molybdopterin-guanine dinucleotide biosynthesis protein MobA</fullName>
    </submittedName>
</protein>
<dbReference type="InterPro" id="IPR005053">
    <property type="entry name" value="MobA_MobL"/>
</dbReference>
<feature type="compositionally biased region" description="Basic and acidic residues" evidence="3">
    <location>
        <begin position="371"/>
        <end position="415"/>
    </location>
</feature>
<proteinExistence type="inferred from homology"/>
<dbReference type="Pfam" id="PF03389">
    <property type="entry name" value="MobA_MobL"/>
    <property type="match status" value="1"/>
</dbReference>
<name>A0A4U1JSX6_RHOCA</name>
<comment type="similarity">
    <text evidence="1">Belongs to the MobA/MobL family.</text>
</comment>
<evidence type="ECO:0000313" key="5">
    <source>
        <dbReference type="EMBL" id="TKD18356.1"/>
    </source>
</evidence>
<comment type="caution">
    <text evidence="5">The sequence shown here is derived from an EMBL/GenBank/DDBJ whole genome shotgun (WGS) entry which is preliminary data.</text>
</comment>
<organism evidence="5 6">
    <name type="scientific">Rhodobacter capsulatus</name>
    <name type="common">Rhodopseudomonas capsulata</name>
    <dbReference type="NCBI Taxonomy" id="1061"/>
    <lineage>
        <taxon>Bacteria</taxon>
        <taxon>Pseudomonadati</taxon>
        <taxon>Pseudomonadota</taxon>
        <taxon>Alphaproteobacteria</taxon>
        <taxon>Rhodobacterales</taxon>
        <taxon>Rhodobacter group</taxon>
        <taxon>Rhodobacter</taxon>
    </lineage>
</organism>
<evidence type="ECO:0000259" key="4">
    <source>
        <dbReference type="Pfam" id="PF03389"/>
    </source>
</evidence>
<evidence type="ECO:0000256" key="2">
    <source>
        <dbReference type="ARBA" id="ARBA00022971"/>
    </source>
</evidence>
<dbReference type="OrthoDB" id="98563at2"/>
<dbReference type="NCBIfam" id="NF041496">
    <property type="entry name" value="MobQ"/>
    <property type="match status" value="1"/>
</dbReference>
<evidence type="ECO:0000256" key="1">
    <source>
        <dbReference type="ARBA" id="ARBA00010873"/>
    </source>
</evidence>
<dbReference type="EMBL" id="SWJZ01000040">
    <property type="protein sequence ID" value="TKD18356.1"/>
    <property type="molecule type" value="Genomic_DNA"/>
</dbReference>
<accession>A0A4U1JSX6</accession>
<gene>
    <name evidence="5" type="ORF">FBT96_10240</name>
</gene>
<dbReference type="Proteomes" id="UP000310597">
    <property type="component" value="Unassembled WGS sequence"/>
</dbReference>
<reference evidence="5 6" key="1">
    <citation type="submission" date="2019-04" db="EMBL/GenBank/DDBJ databases">
        <title>Draft Whole-Genome sequence of the purple photosynthetic bacterium Rhodobacter capsulatus SP108 with an indigenous class A beta-lactamase.</title>
        <authorList>
            <person name="Robertson S."/>
            <person name="Meyer T.E."/>
            <person name="Kyndt J.A."/>
        </authorList>
    </citation>
    <scope>NUCLEOTIDE SEQUENCE [LARGE SCALE GENOMIC DNA]</scope>
    <source>
        <strain evidence="5 6">SP108</strain>
    </source>
</reference>
<feature type="region of interest" description="Disordered" evidence="3">
    <location>
        <begin position="366"/>
        <end position="415"/>
    </location>
</feature>
<dbReference type="RefSeq" id="WP_136906316.1">
    <property type="nucleotide sequence ID" value="NZ_SWJZ01000040.1"/>
</dbReference>